<feature type="domain" description="ISXO2-like transposase" evidence="1">
    <location>
        <begin position="110"/>
        <end position="261"/>
    </location>
</feature>
<dbReference type="Pfam" id="PF12762">
    <property type="entry name" value="DDE_Tnp_IS1595"/>
    <property type="match status" value="1"/>
</dbReference>
<name>A0AAN8FHE3_TRICO</name>
<dbReference type="InterPro" id="IPR024445">
    <property type="entry name" value="Tnp_ISXO2-like"/>
</dbReference>
<proteinExistence type="predicted"/>
<dbReference type="InterPro" id="IPR053164">
    <property type="entry name" value="IS1016-like_transposase"/>
</dbReference>
<dbReference type="EMBL" id="WIXE01011887">
    <property type="protein sequence ID" value="KAK5976434.1"/>
    <property type="molecule type" value="Genomic_DNA"/>
</dbReference>
<dbReference type="AlphaFoldDB" id="A0AAN8FHE3"/>
<protein>
    <submittedName>
        <fullName evidence="2">Isxo2 transposase domain protein</fullName>
    </submittedName>
</protein>
<dbReference type="SMART" id="SM01126">
    <property type="entry name" value="DDE_Tnp_IS1595"/>
    <property type="match status" value="1"/>
</dbReference>
<evidence type="ECO:0000313" key="2">
    <source>
        <dbReference type="EMBL" id="KAK5976434.1"/>
    </source>
</evidence>
<dbReference type="PANTHER" id="PTHR47163:SF3">
    <property type="entry name" value="PROTEIN CBG18017"/>
    <property type="match status" value="1"/>
</dbReference>
<sequence length="276" mass="32420">MTTPLCPSCQGAMTPRNDDHHSGWICCRRSCRTGPTSETKVYVPARKGSFSDKSNLAESTVFALSYFWLHDIGKVKDKAYELHIHPCTVVQWEQYFRDICAEYFRRNPPVIGGFGCEVEIDETLVFKRKYNRGRWVRRHQWLFGGIERGSGRAFLKLVRRRDAPTLLRLVTIYIRPGTTIISDSWRAYSQTAALPFGYRHLVVNHQLNFVDPRTGAHTQHVESLWQKYKEVAKRRYGINNARYEDYMQEFLWKKQFGDRRNAMYTFWDQVAALYPC</sequence>
<keyword evidence="3" id="KW-1185">Reference proteome</keyword>
<evidence type="ECO:0000259" key="1">
    <source>
        <dbReference type="SMART" id="SM01126"/>
    </source>
</evidence>
<comment type="caution">
    <text evidence="2">The sequence shown here is derived from an EMBL/GenBank/DDBJ whole genome shotgun (WGS) entry which is preliminary data.</text>
</comment>
<organism evidence="2 3">
    <name type="scientific">Trichostrongylus colubriformis</name>
    <name type="common">Black scour worm</name>
    <dbReference type="NCBI Taxonomy" id="6319"/>
    <lineage>
        <taxon>Eukaryota</taxon>
        <taxon>Metazoa</taxon>
        <taxon>Ecdysozoa</taxon>
        <taxon>Nematoda</taxon>
        <taxon>Chromadorea</taxon>
        <taxon>Rhabditida</taxon>
        <taxon>Rhabditina</taxon>
        <taxon>Rhabditomorpha</taxon>
        <taxon>Strongyloidea</taxon>
        <taxon>Trichostrongylidae</taxon>
        <taxon>Trichostrongylus</taxon>
    </lineage>
</organism>
<gene>
    <name evidence="2" type="ORF">GCK32_003665</name>
</gene>
<dbReference type="Proteomes" id="UP001331761">
    <property type="component" value="Unassembled WGS sequence"/>
</dbReference>
<evidence type="ECO:0000313" key="3">
    <source>
        <dbReference type="Proteomes" id="UP001331761"/>
    </source>
</evidence>
<accession>A0AAN8FHE3</accession>
<reference evidence="2 3" key="1">
    <citation type="submission" date="2019-10" db="EMBL/GenBank/DDBJ databases">
        <title>Assembly and Annotation for the nematode Trichostrongylus colubriformis.</title>
        <authorList>
            <person name="Martin J."/>
        </authorList>
    </citation>
    <scope>NUCLEOTIDE SEQUENCE [LARGE SCALE GENOMIC DNA]</scope>
    <source>
        <strain evidence="2">G859</strain>
        <tissue evidence="2">Whole worm</tissue>
    </source>
</reference>
<dbReference type="PANTHER" id="PTHR47163">
    <property type="entry name" value="DDE_TNP_IS1595 DOMAIN-CONTAINING PROTEIN"/>
    <property type="match status" value="1"/>
</dbReference>